<dbReference type="AlphaFoldDB" id="A0A7Y9HHB2"/>
<proteinExistence type="predicted"/>
<organism evidence="2 3">
    <name type="scientific">Streptomyces fulvorobeus</name>
    <dbReference type="NCBI Taxonomy" id="284028"/>
    <lineage>
        <taxon>Bacteria</taxon>
        <taxon>Bacillati</taxon>
        <taxon>Actinomycetota</taxon>
        <taxon>Actinomycetes</taxon>
        <taxon>Kitasatosporales</taxon>
        <taxon>Streptomycetaceae</taxon>
        <taxon>Streptomyces</taxon>
    </lineage>
</organism>
<evidence type="ECO:0008006" key="4">
    <source>
        <dbReference type="Google" id="ProtNLM"/>
    </source>
</evidence>
<keyword evidence="1" id="KW-0732">Signal</keyword>
<evidence type="ECO:0000313" key="2">
    <source>
        <dbReference type="EMBL" id="NYE44570.1"/>
    </source>
</evidence>
<dbReference type="Proteomes" id="UP000530403">
    <property type="component" value="Unassembled WGS sequence"/>
</dbReference>
<gene>
    <name evidence="2" type="ORF">HEB29_005581</name>
</gene>
<name>A0A7Y9HHB2_9ACTN</name>
<accession>A0A7Y9HHB2</accession>
<evidence type="ECO:0000256" key="1">
    <source>
        <dbReference type="SAM" id="SignalP"/>
    </source>
</evidence>
<feature type="chain" id="PRO_5031465874" description="DUF992 domain-containing protein" evidence="1">
    <location>
        <begin position="28"/>
        <end position="67"/>
    </location>
</feature>
<reference evidence="2 3" key="1">
    <citation type="submission" date="2020-07" db="EMBL/GenBank/DDBJ databases">
        <title>Sequencing the genomes of 1000 actinobacteria strains.</title>
        <authorList>
            <person name="Klenk H.-P."/>
        </authorList>
    </citation>
    <scope>NUCLEOTIDE SEQUENCE [LARGE SCALE GENOMIC DNA]</scope>
    <source>
        <strain evidence="2 3">DSM 41455</strain>
    </source>
</reference>
<comment type="caution">
    <text evidence="2">The sequence shown here is derived from an EMBL/GenBank/DDBJ whole genome shotgun (WGS) entry which is preliminary data.</text>
</comment>
<dbReference type="EMBL" id="JACCCF010000001">
    <property type="protein sequence ID" value="NYE44570.1"/>
    <property type="molecule type" value="Genomic_DNA"/>
</dbReference>
<protein>
    <recommendedName>
        <fullName evidence="4">DUF992 domain-containing protein</fullName>
    </recommendedName>
</protein>
<dbReference type="RefSeq" id="WP_179764361.1">
    <property type="nucleotide sequence ID" value="NZ_BAAAUE010000022.1"/>
</dbReference>
<sequence>MRRITLLLATISFTAAASLGLAGTASAAPSPVTPIRCLLGGGNILITAGVVPVCKGGTYDGAPLILT</sequence>
<feature type="signal peptide" evidence="1">
    <location>
        <begin position="1"/>
        <end position="27"/>
    </location>
</feature>
<evidence type="ECO:0000313" key="3">
    <source>
        <dbReference type="Proteomes" id="UP000530403"/>
    </source>
</evidence>